<dbReference type="SUPFAM" id="SSF81995">
    <property type="entry name" value="beta-sandwich domain of Sec23/24"/>
    <property type="match status" value="1"/>
</dbReference>
<dbReference type="STRING" id="316274.Haur_2734"/>
<gene>
    <name evidence="3" type="ordered locus">Haur_2734</name>
</gene>
<evidence type="ECO:0000313" key="4">
    <source>
        <dbReference type="Proteomes" id="UP000000787"/>
    </source>
</evidence>
<feature type="transmembrane region" description="Helical" evidence="2">
    <location>
        <begin position="148"/>
        <end position="165"/>
    </location>
</feature>
<keyword evidence="4" id="KW-1185">Reference proteome</keyword>
<feature type="transmembrane region" description="Helical" evidence="2">
    <location>
        <begin position="208"/>
        <end position="232"/>
    </location>
</feature>
<sequence>MSNQLPPTTPIQPSNQPPANQPPGQWYGQQPYQATPQAYGNPTYSVPPQSVNATNSWLRWLGFNVLAMILSSVVFAVLFFILAIWLFIDGSQAGGIVDSINTQAGEVGFTIGLFATITGISGLVAGWIQRIGLHNRVSYGPWIFKTGLMTALTTAVSLAIFFFLINPNTSADNYQLINTLFLTASTAAIALATGLGQLSEVKKVSQQPFTWIIISVLTWTSLSGLAWGSFIFSL</sequence>
<feature type="transmembrane region" description="Helical" evidence="2">
    <location>
        <begin position="108"/>
        <end position="128"/>
    </location>
</feature>
<feature type="compositionally biased region" description="Low complexity" evidence="1">
    <location>
        <begin position="22"/>
        <end position="32"/>
    </location>
</feature>
<feature type="region of interest" description="Disordered" evidence="1">
    <location>
        <begin position="1"/>
        <end position="32"/>
    </location>
</feature>
<protein>
    <recommendedName>
        <fullName evidence="5">Yip1 domain-containing protein</fullName>
    </recommendedName>
</protein>
<feature type="transmembrane region" description="Helical" evidence="2">
    <location>
        <begin position="177"/>
        <end position="196"/>
    </location>
</feature>
<dbReference type="HOGENOM" id="CLU_1233655_0_0_0"/>
<feature type="compositionally biased region" description="Pro residues" evidence="1">
    <location>
        <begin position="7"/>
        <end position="21"/>
    </location>
</feature>
<keyword evidence="2" id="KW-1133">Transmembrane helix</keyword>
<evidence type="ECO:0008006" key="5">
    <source>
        <dbReference type="Google" id="ProtNLM"/>
    </source>
</evidence>
<reference evidence="3 4" key="1">
    <citation type="journal article" date="2011" name="Stand. Genomic Sci.">
        <title>Complete genome sequence of the filamentous gliding predatory bacterium Herpetosiphon aurantiacus type strain (114-95(T)).</title>
        <authorList>
            <person name="Kiss H."/>
            <person name="Nett M."/>
            <person name="Domin N."/>
            <person name="Martin K."/>
            <person name="Maresca J.A."/>
            <person name="Copeland A."/>
            <person name="Lapidus A."/>
            <person name="Lucas S."/>
            <person name="Berry K.W."/>
            <person name="Glavina Del Rio T."/>
            <person name="Dalin E."/>
            <person name="Tice H."/>
            <person name="Pitluck S."/>
            <person name="Richardson P."/>
            <person name="Bruce D."/>
            <person name="Goodwin L."/>
            <person name="Han C."/>
            <person name="Detter J.C."/>
            <person name="Schmutz J."/>
            <person name="Brettin T."/>
            <person name="Land M."/>
            <person name="Hauser L."/>
            <person name="Kyrpides N.C."/>
            <person name="Ivanova N."/>
            <person name="Goker M."/>
            <person name="Woyke T."/>
            <person name="Klenk H.P."/>
            <person name="Bryant D.A."/>
        </authorList>
    </citation>
    <scope>NUCLEOTIDE SEQUENCE [LARGE SCALE GENOMIC DNA]</scope>
    <source>
        <strain evidence="4">ATCC 23779 / DSM 785 / 114-95</strain>
    </source>
</reference>
<evidence type="ECO:0000256" key="2">
    <source>
        <dbReference type="SAM" id="Phobius"/>
    </source>
</evidence>
<evidence type="ECO:0000256" key="1">
    <source>
        <dbReference type="SAM" id="MobiDB-lite"/>
    </source>
</evidence>
<feature type="transmembrane region" description="Helical" evidence="2">
    <location>
        <begin position="65"/>
        <end position="88"/>
    </location>
</feature>
<evidence type="ECO:0000313" key="3">
    <source>
        <dbReference type="EMBL" id="ABX05372.1"/>
    </source>
</evidence>
<accession>A9B1T0</accession>
<name>A9B1T0_HERA2</name>
<dbReference type="KEGG" id="hau:Haur_2734"/>
<dbReference type="Proteomes" id="UP000000787">
    <property type="component" value="Chromosome"/>
</dbReference>
<keyword evidence="2" id="KW-0812">Transmembrane</keyword>
<dbReference type="InParanoid" id="A9B1T0"/>
<dbReference type="BioCyc" id="HAUR316274:GHYA-2765-MONOMER"/>
<dbReference type="AlphaFoldDB" id="A9B1T0"/>
<organism evidence="3 4">
    <name type="scientific">Herpetosiphon aurantiacus (strain ATCC 23779 / DSM 785 / 114-95)</name>
    <dbReference type="NCBI Taxonomy" id="316274"/>
    <lineage>
        <taxon>Bacteria</taxon>
        <taxon>Bacillati</taxon>
        <taxon>Chloroflexota</taxon>
        <taxon>Chloroflexia</taxon>
        <taxon>Herpetosiphonales</taxon>
        <taxon>Herpetosiphonaceae</taxon>
        <taxon>Herpetosiphon</taxon>
    </lineage>
</organism>
<keyword evidence="2" id="KW-0472">Membrane</keyword>
<dbReference type="EMBL" id="CP000875">
    <property type="protein sequence ID" value="ABX05372.1"/>
    <property type="molecule type" value="Genomic_DNA"/>
</dbReference>
<proteinExistence type="predicted"/>